<name>A0A0L8GYX6_OCTBM</name>
<reference evidence="1" key="1">
    <citation type="submission" date="2015-07" db="EMBL/GenBank/DDBJ databases">
        <title>MeaNS - Measles Nucleotide Surveillance Program.</title>
        <authorList>
            <person name="Tran T."/>
            <person name="Druce J."/>
        </authorList>
    </citation>
    <scope>NUCLEOTIDE SEQUENCE</scope>
    <source>
        <strain evidence="1">UCB-OBI-ISO-001</strain>
        <tissue evidence="1">Gonad</tissue>
    </source>
</reference>
<proteinExistence type="predicted"/>
<sequence>MFLYATIFFSQSNNCKQAITQKRKYTRTKKLLIISQIILTWKSYQKHRH</sequence>
<accession>A0A0L8GYX6</accession>
<dbReference type="EMBL" id="KQ419825">
    <property type="protein sequence ID" value="KOF82256.1"/>
    <property type="molecule type" value="Genomic_DNA"/>
</dbReference>
<evidence type="ECO:0000313" key="1">
    <source>
        <dbReference type="EMBL" id="KOF82256.1"/>
    </source>
</evidence>
<protein>
    <submittedName>
        <fullName evidence="1">Uncharacterized protein</fullName>
    </submittedName>
</protein>
<gene>
    <name evidence="1" type="ORF">OCBIM_22025504mg</name>
</gene>
<organism evidence="1">
    <name type="scientific">Octopus bimaculoides</name>
    <name type="common">California two-spotted octopus</name>
    <dbReference type="NCBI Taxonomy" id="37653"/>
    <lineage>
        <taxon>Eukaryota</taxon>
        <taxon>Metazoa</taxon>
        <taxon>Spiralia</taxon>
        <taxon>Lophotrochozoa</taxon>
        <taxon>Mollusca</taxon>
        <taxon>Cephalopoda</taxon>
        <taxon>Coleoidea</taxon>
        <taxon>Octopodiformes</taxon>
        <taxon>Octopoda</taxon>
        <taxon>Incirrata</taxon>
        <taxon>Octopodidae</taxon>
        <taxon>Octopus</taxon>
    </lineage>
</organism>
<dbReference type="AlphaFoldDB" id="A0A0L8GYX6"/>